<feature type="compositionally biased region" description="Acidic residues" evidence="7">
    <location>
        <begin position="14"/>
        <end position="25"/>
    </location>
</feature>
<sequence length="358" mass="41374">MSAIDLYEDFNDIDDALMGDSDEDDNNRNQENIGNNEDNDQEQDGAEAAKVDVVLKPKGPKRKLVTLNAEKLKGPRGIIAIDDFFKNMKFKGKGREKEDLNEIMKRLEHWCHRMFPKYHFDDALAKIERLGRKREVQVHMQRYRMDQLTRDDENKVMSDNEDNDMLKDTLANENPVDEFEELLNEQIALSTTHNINATSISHDQSFGNMSGISSSTQLPRKVASPQVSDEQRVKIEENRKKALEIRAAKLRQAEEKKKQIVITQEVDDDEFDQLLQEQMAMQQMSTLTQDSTVETNPIKESSQSQHIDEIPKPFLNDEQRAKIEENRRKALEIRAAKMKIAKDAKKPKINIIIDDDFC</sequence>
<dbReference type="InterPro" id="IPR012923">
    <property type="entry name" value="Csm3"/>
</dbReference>
<keyword evidence="3 6" id="KW-0227">DNA damage</keyword>
<feature type="region of interest" description="Disordered" evidence="7">
    <location>
        <begin position="14"/>
        <end position="47"/>
    </location>
</feature>
<proteinExistence type="inferred from homology"/>
<name>A0A9J6BYN9_POLVA</name>
<evidence type="ECO:0000256" key="3">
    <source>
        <dbReference type="ARBA" id="ARBA00022763"/>
    </source>
</evidence>
<dbReference type="GO" id="GO:0006974">
    <property type="term" value="P:DNA damage response"/>
    <property type="evidence" value="ECO:0007669"/>
    <property type="project" value="UniProtKB-KW"/>
</dbReference>
<accession>A0A9J6BYN9</accession>
<dbReference type="GO" id="GO:0031298">
    <property type="term" value="C:replication fork protection complex"/>
    <property type="evidence" value="ECO:0007669"/>
    <property type="project" value="TreeGrafter"/>
</dbReference>
<comment type="subcellular location">
    <subcellularLocation>
        <location evidence="1 6">Nucleus</location>
    </subcellularLocation>
</comment>
<evidence type="ECO:0000259" key="8">
    <source>
        <dbReference type="Pfam" id="PF07962"/>
    </source>
</evidence>
<evidence type="ECO:0000256" key="1">
    <source>
        <dbReference type="ARBA" id="ARBA00004123"/>
    </source>
</evidence>
<evidence type="ECO:0000256" key="4">
    <source>
        <dbReference type="ARBA" id="ARBA00023242"/>
    </source>
</evidence>
<feature type="domain" description="Chromosome segregation in meiosis protein 3" evidence="8">
    <location>
        <begin position="67"/>
        <end position="147"/>
    </location>
</feature>
<dbReference type="GO" id="GO:0000076">
    <property type="term" value="P:DNA replication checkpoint signaling"/>
    <property type="evidence" value="ECO:0007669"/>
    <property type="project" value="UniProtKB-UniRule"/>
</dbReference>
<keyword evidence="10" id="KW-1185">Reference proteome</keyword>
<dbReference type="GO" id="GO:0043111">
    <property type="term" value="P:replication fork arrest"/>
    <property type="evidence" value="ECO:0007669"/>
    <property type="project" value="TreeGrafter"/>
</dbReference>
<comment type="caution">
    <text evidence="9">The sequence shown here is derived from an EMBL/GenBank/DDBJ whole genome shotgun (WGS) entry which is preliminary data.</text>
</comment>
<evidence type="ECO:0000256" key="6">
    <source>
        <dbReference type="RuleBase" id="RU366049"/>
    </source>
</evidence>
<reference evidence="9" key="1">
    <citation type="submission" date="2021-03" db="EMBL/GenBank/DDBJ databases">
        <title>Chromosome level genome of the anhydrobiotic midge Polypedilum vanderplanki.</title>
        <authorList>
            <person name="Yoshida Y."/>
            <person name="Kikawada T."/>
            <person name="Gusev O."/>
        </authorList>
    </citation>
    <scope>NUCLEOTIDE SEQUENCE</scope>
    <source>
        <strain evidence="9">NIAS01</strain>
        <tissue evidence="9">Whole body or cell culture</tissue>
    </source>
</reference>
<gene>
    <name evidence="9" type="ORF">PVAND_004620</name>
</gene>
<dbReference type="Proteomes" id="UP001107558">
    <property type="component" value="Chromosome 2"/>
</dbReference>
<dbReference type="OrthoDB" id="437078at2759"/>
<evidence type="ECO:0000256" key="7">
    <source>
        <dbReference type="SAM" id="MobiDB-lite"/>
    </source>
</evidence>
<comment type="similarity">
    <text evidence="2 6">Belongs to the CSM3 family.</text>
</comment>
<comment type="function">
    <text evidence="6">Plays an important role in the control of DNA replication and the maintenance of replication fork stability.</text>
</comment>
<dbReference type="InterPro" id="IPR040038">
    <property type="entry name" value="TIPIN/Csm3/Swi3"/>
</dbReference>
<dbReference type="Pfam" id="PF07962">
    <property type="entry name" value="Swi3"/>
    <property type="match status" value="1"/>
</dbReference>
<evidence type="ECO:0000313" key="9">
    <source>
        <dbReference type="EMBL" id="KAG5674667.1"/>
    </source>
</evidence>
<evidence type="ECO:0000256" key="5">
    <source>
        <dbReference type="ARBA" id="ARBA00023306"/>
    </source>
</evidence>
<dbReference type="PANTHER" id="PTHR13220">
    <property type="entry name" value="TIMELESS INTERACTING-RELATED"/>
    <property type="match status" value="1"/>
</dbReference>
<dbReference type="GO" id="GO:0003677">
    <property type="term" value="F:DNA binding"/>
    <property type="evidence" value="ECO:0007669"/>
    <property type="project" value="TreeGrafter"/>
</dbReference>
<dbReference type="EMBL" id="JADBJN010000002">
    <property type="protein sequence ID" value="KAG5674667.1"/>
    <property type="molecule type" value="Genomic_DNA"/>
</dbReference>
<protein>
    <recommendedName>
        <fullName evidence="6">TIMELESS-interacting protein</fullName>
    </recommendedName>
</protein>
<evidence type="ECO:0000313" key="10">
    <source>
        <dbReference type="Proteomes" id="UP001107558"/>
    </source>
</evidence>
<organism evidence="9 10">
    <name type="scientific">Polypedilum vanderplanki</name>
    <name type="common">Sleeping chironomid midge</name>
    <dbReference type="NCBI Taxonomy" id="319348"/>
    <lineage>
        <taxon>Eukaryota</taxon>
        <taxon>Metazoa</taxon>
        <taxon>Ecdysozoa</taxon>
        <taxon>Arthropoda</taxon>
        <taxon>Hexapoda</taxon>
        <taxon>Insecta</taxon>
        <taxon>Pterygota</taxon>
        <taxon>Neoptera</taxon>
        <taxon>Endopterygota</taxon>
        <taxon>Diptera</taxon>
        <taxon>Nematocera</taxon>
        <taxon>Chironomoidea</taxon>
        <taxon>Chironomidae</taxon>
        <taxon>Chironominae</taxon>
        <taxon>Polypedilum</taxon>
        <taxon>Polypedilum</taxon>
    </lineage>
</organism>
<dbReference type="AlphaFoldDB" id="A0A9J6BYN9"/>
<dbReference type="PANTHER" id="PTHR13220:SF11">
    <property type="entry name" value="TIMELESS-INTERACTING PROTEIN"/>
    <property type="match status" value="1"/>
</dbReference>
<dbReference type="GO" id="GO:0031297">
    <property type="term" value="P:replication fork processing"/>
    <property type="evidence" value="ECO:0007669"/>
    <property type="project" value="UniProtKB-UniRule"/>
</dbReference>
<evidence type="ECO:0000256" key="2">
    <source>
        <dbReference type="ARBA" id="ARBA00006075"/>
    </source>
</evidence>
<keyword evidence="5 6" id="KW-0131">Cell cycle</keyword>
<keyword evidence="4 6" id="KW-0539">Nucleus</keyword>